<feature type="region of interest" description="Disordered" evidence="1">
    <location>
        <begin position="1"/>
        <end position="22"/>
    </location>
</feature>
<evidence type="ECO:0000313" key="3">
    <source>
        <dbReference type="Proteomes" id="UP000033096"/>
    </source>
</evidence>
<evidence type="ECO:0000256" key="1">
    <source>
        <dbReference type="SAM" id="MobiDB-lite"/>
    </source>
</evidence>
<proteinExistence type="predicted"/>
<keyword evidence="2" id="KW-0378">Hydrolase</keyword>
<dbReference type="EMBL" id="CP009520">
    <property type="protein sequence ID" value="AKB45493.1"/>
    <property type="molecule type" value="Genomic_DNA"/>
</dbReference>
<dbReference type="GO" id="GO:0004177">
    <property type="term" value="F:aminopeptidase activity"/>
    <property type="evidence" value="ECO:0007669"/>
    <property type="project" value="UniProtKB-KW"/>
</dbReference>
<keyword evidence="2" id="KW-0031">Aminopeptidase</keyword>
<protein>
    <submittedName>
        <fullName evidence="2">Putative aminopeptidase</fullName>
    </submittedName>
</protein>
<accession>A0A0E3Q984</accession>
<dbReference type="KEGG" id="mvc:MSVAZ_3224"/>
<feature type="compositionally biased region" description="Polar residues" evidence="1">
    <location>
        <begin position="9"/>
        <end position="22"/>
    </location>
</feature>
<sequence length="147" mass="16903">MFLKPGLKTQPNNNGNRDSDSINIVNEKNQNRSFEPPSQEEKYCGNYIIGYPKNFVDSNRTLYFYLDNFGPLYPGNLLILTPGSHNLKIWSENENGTVFMENEISDFIKYSMEQIQVDNPIADHKNSLIFISGVFVSLVFLHFVERG</sequence>
<dbReference type="HOGENOM" id="CLU_1763869_0_0_2"/>
<gene>
    <name evidence="2" type="ORF">MSVAZ_3224</name>
</gene>
<keyword evidence="2" id="KW-0645">Protease</keyword>
<keyword evidence="3" id="KW-1185">Reference proteome</keyword>
<dbReference type="AlphaFoldDB" id="A0A0E3Q984"/>
<dbReference type="Proteomes" id="UP000033096">
    <property type="component" value="Chromosome"/>
</dbReference>
<dbReference type="PATRIC" id="fig|1434123.4.peg.3957"/>
<evidence type="ECO:0000313" key="2">
    <source>
        <dbReference type="EMBL" id="AKB45493.1"/>
    </source>
</evidence>
<reference evidence="2 3" key="1">
    <citation type="submission" date="2014-07" db="EMBL/GenBank/DDBJ databases">
        <title>Methanogenic archaea and the global carbon cycle.</title>
        <authorList>
            <person name="Henriksen J.R."/>
            <person name="Luke J."/>
            <person name="Reinhart S."/>
            <person name="Benedict M.N."/>
            <person name="Youngblut N.D."/>
            <person name="Metcalf M.E."/>
            <person name="Whitaker R.J."/>
            <person name="Metcalf W.W."/>
        </authorList>
    </citation>
    <scope>NUCLEOTIDE SEQUENCE [LARGE SCALE GENOMIC DNA]</scope>
    <source>
        <strain evidence="2 3">Z-761</strain>
    </source>
</reference>
<name>A0A0E3Q984_9EURY</name>
<organism evidence="2 3">
    <name type="scientific">Methanosarcina vacuolata Z-761</name>
    <dbReference type="NCBI Taxonomy" id="1434123"/>
    <lineage>
        <taxon>Archaea</taxon>
        <taxon>Methanobacteriati</taxon>
        <taxon>Methanobacteriota</taxon>
        <taxon>Stenosarchaea group</taxon>
        <taxon>Methanomicrobia</taxon>
        <taxon>Methanosarcinales</taxon>
        <taxon>Methanosarcinaceae</taxon>
        <taxon>Methanosarcina</taxon>
    </lineage>
</organism>